<name>A0AAP2RDL6_9EURY</name>
<feature type="domain" description="DUF362" evidence="1">
    <location>
        <begin position="55"/>
        <end position="248"/>
    </location>
</feature>
<reference evidence="2 3" key="1">
    <citation type="submission" date="2017-11" db="EMBL/GenBank/DDBJ databases">
        <title>Isolation and Characterization of Family Methanocellaceae Species from Potential Methane Hydrate Area Offshore Southwestern Taiwan.</title>
        <authorList>
            <person name="Zhang W.-L."/>
            <person name="Chen W.-C."/>
            <person name="Lai M.-C."/>
            <person name="Chen S.-C."/>
        </authorList>
    </citation>
    <scope>NUCLEOTIDE SEQUENCE [LARGE SCALE GENOMIC DNA]</scope>
    <source>
        <strain evidence="2 3">CWC-04</strain>
    </source>
</reference>
<evidence type="ECO:0000313" key="3">
    <source>
        <dbReference type="Proteomes" id="UP001320159"/>
    </source>
</evidence>
<accession>A0AAP2RDL6</accession>
<dbReference type="Pfam" id="PF04015">
    <property type="entry name" value="DUF362"/>
    <property type="match status" value="1"/>
</dbReference>
<comment type="caution">
    <text evidence="2">The sequence shown here is derived from an EMBL/GenBank/DDBJ whole genome shotgun (WGS) entry which is preliminary data.</text>
</comment>
<keyword evidence="3" id="KW-1185">Reference proteome</keyword>
<dbReference type="EMBL" id="PGCK01000002">
    <property type="protein sequence ID" value="MCD1294085.1"/>
    <property type="molecule type" value="Genomic_DNA"/>
</dbReference>
<dbReference type="Proteomes" id="UP001320159">
    <property type="component" value="Unassembled WGS sequence"/>
</dbReference>
<evidence type="ECO:0000313" key="2">
    <source>
        <dbReference type="EMBL" id="MCD1294085.1"/>
    </source>
</evidence>
<evidence type="ECO:0000259" key="1">
    <source>
        <dbReference type="Pfam" id="PF04015"/>
    </source>
</evidence>
<protein>
    <recommendedName>
        <fullName evidence="1">DUF362 domain-containing protein</fullName>
    </recommendedName>
</protein>
<sequence>MEHSRLSLLNAYQRRTKPLKSKKVSIVHTSDPVNGPKRALDLIEADKILEKYDSILIKPNYVNGSLPETGVTTDPRVVRGIIEYLIGHGWTGRELAVGEGGMASIDTADTFKKVGLLDELKEFNIRIIDLNKEPHVEVDIEGGRSLKSIKVAKPFMEYDCILSVPKLKIHCWSLSTISMKNMMGGILPKGIMHDDLHQKIADLNKVIGPELTVVDGILGCQRHELACDPINSNVIIAGEDFVATDAIGSYLMGLRPEDVQYLALAKKAGLGENNISDIELVGDDINVLRKHYKM</sequence>
<proteinExistence type="predicted"/>
<dbReference type="AlphaFoldDB" id="A0AAP2RDL6"/>
<dbReference type="InterPro" id="IPR007160">
    <property type="entry name" value="DUF362"/>
</dbReference>
<organism evidence="2 3">
    <name type="scientific">Methanooceanicella nereidis</name>
    <dbReference type="NCBI Taxonomy" id="2052831"/>
    <lineage>
        <taxon>Archaea</taxon>
        <taxon>Methanobacteriati</taxon>
        <taxon>Methanobacteriota</taxon>
        <taxon>Stenosarchaea group</taxon>
        <taxon>Methanomicrobia</taxon>
        <taxon>Methanocellales</taxon>
        <taxon>Methanocellaceae</taxon>
        <taxon>Methanooceanicella</taxon>
    </lineage>
</organism>
<gene>
    <name evidence="2" type="ORF">CUJ83_03635</name>
</gene>